<protein>
    <submittedName>
        <fullName evidence="1">Uncharacterized protein</fullName>
    </submittedName>
</protein>
<reference evidence="1 2" key="1">
    <citation type="submission" date="2017-03" db="EMBL/GenBank/DDBJ databases">
        <title>Complete genome sequence of the novel DNRA strain Pseudomonas sp. S-6-2 isolated from Chinese polluted river sediment. Journal of Biotechnology.</title>
        <authorList>
            <person name="Li J."/>
            <person name="Xiang F."/>
            <person name="Wang L."/>
            <person name="Xi L."/>
            <person name="Liu J."/>
        </authorList>
    </citation>
    <scope>NUCLEOTIDE SEQUENCE [LARGE SCALE GENOMIC DNA]</scope>
    <source>
        <strain evidence="1 2">S-6-2</strain>
    </source>
</reference>
<gene>
    <name evidence="1" type="ORF">BVH74_05685</name>
</gene>
<sequence>MRVRIATILSAVVLSFFALGYWMGGEDTAEPLAWQERYNDALWVPLKERQLELGTLERTLGEGRLWLISADDQPLLVSRYGLQSDGQAWRVQAVVELNAEQMDSLVQAQAWQPGQHDQPLSPAVGEALAAQAISRLSLIPAEAVDVEQIQATFGNPDMRLEVAEGEAWVYPKAGVVIAVTGEQAHSVMYGLQGGL</sequence>
<organism evidence="1 2">
    <name type="scientific">Halopseudomonas phragmitis</name>
    <dbReference type="NCBI Taxonomy" id="1931241"/>
    <lineage>
        <taxon>Bacteria</taxon>
        <taxon>Pseudomonadati</taxon>
        <taxon>Pseudomonadota</taxon>
        <taxon>Gammaproteobacteria</taxon>
        <taxon>Pseudomonadales</taxon>
        <taxon>Pseudomonadaceae</taxon>
        <taxon>Halopseudomonas</taxon>
    </lineage>
</organism>
<keyword evidence="2" id="KW-1185">Reference proteome</keyword>
<dbReference type="KEGG" id="ppha:BVH74_05685"/>
<dbReference type="Proteomes" id="UP000243488">
    <property type="component" value="Chromosome"/>
</dbReference>
<dbReference type="AlphaFoldDB" id="A0A1V0B2V7"/>
<dbReference type="RefSeq" id="WP_080049126.1">
    <property type="nucleotide sequence ID" value="NZ_CP020100.1"/>
</dbReference>
<evidence type="ECO:0000313" key="1">
    <source>
        <dbReference type="EMBL" id="AQZ94273.1"/>
    </source>
</evidence>
<dbReference type="EMBL" id="CP020100">
    <property type="protein sequence ID" value="AQZ94273.1"/>
    <property type="molecule type" value="Genomic_DNA"/>
</dbReference>
<proteinExistence type="predicted"/>
<evidence type="ECO:0000313" key="2">
    <source>
        <dbReference type="Proteomes" id="UP000243488"/>
    </source>
</evidence>
<accession>A0A1V0B2V7</accession>
<dbReference type="STRING" id="1931241.BVH74_05685"/>
<name>A0A1V0B2V7_9GAMM</name>